<dbReference type="CDD" id="cd01823">
    <property type="entry name" value="SEST_like"/>
    <property type="match status" value="1"/>
</dbReference>
<keyword evidence="1" id="KW-0732">Signal</keyword>
<comment type="caution">
    <text evidence="3">The sequence shown here is derived from an EMBL/GenBank/DDBJ whole genome shotgun (WGS) entry which is preliminary data.</text>
</comment>
<dbReference type="RefSeq" id="WP_301162388.1">
    <property type="nucleotide sequence ID" value="NZ_JAUHTB010000005.1"/>
</dbReference>
<dbReference type="Pfam" id="PF13472">
    <property type="entry name" value="Lipase_GDSL_2"/>
    <property type="match status" value="1"/>
</dbReference>
<dbReference type="Gene3D" id="3.40.50.1110">
    <property type="entry name" value="SGNH hydrolase"/>
    <property type="match status" value="1"/>
</dbReference>
<keyword evidence="4" id="KW-1185">Reference proteome</keyword>
<organism evidence="3 4">
    <name type="scientific">Dietzia maris</name>
    <dbReference type="NCBI Taxonomy" id="37915"/>
    <lineage>
        <taxon>Bacteria</taxon>
        <taxon>Bacillati</taxon>
        <taxon>Actinomycetota</taxon>
        <taxon>Actinomycetes</taxon>
        <taxon>Mycobacteriales</taxon>
        <taxon>Dietziaceae</taxon>
        <taxon>Dietzia</taxon>
    </lineage>
</organism>
<dbReference type="InterPro" id="IPR037460">
    <property type="entry name" value="SEST-like"/>
</dbReference>
<evidence type="ECO:0000259" key="2">
    <source>
        <dbReference type="Pfam" id="PF13472"/>
    </source>
</evidence>
<dbReference type="PANTHER" id="PTHR37981">
    <property type="entry name" value="LIPASE 2"/>
    <property type="match status" value="1"/>
</dbReference>
<dbReference type="InterPro" id="IPR006311">
    <property type="entry name" value="TAT_signal"/>
</dbReference>
<dbReference type="GO" id="GO:0016787">
    <property type="term" value="F:hydrolase activity"/>
    <property type="evidence" value="ECO:0007669"/>
    <property type="project" value="UniProtKB-KW"/>
</dbReference>
<evidence type="ECO:0000256" key="1">
    <source>
        <dbReference type="SAM" id="SignalP"/>
    </source>
</evidence>
<protein>
    <submittedName>
        <fullName evidence="3">SGNH/GDSL hydrolase family protein</fullName>
        <ecNumber evidence="3">3.1.-.-</ecNumber>
    </submittedName>
</protein>
<gene>
    <name evidence="3" type="ORF">QYF62_05700</name>
</gene>
<keyword evidence="3" id="KW-0378">Hydrolase</keyword>
<dbReference type="EMBL" id="JAUHTB010000005">
    <property type="protein sequence ID" value="MDN4505543.1"/>
    <property type="molecule type" value="Genomic_DNA"/>
</dbReference>
<reference evidence="3 4" key="1">
    <citation type="submission" date="2023-07" db="EMBL/GenBank/DDBJ databases">
        <title>Strategy for survival of the halotoleranting strain Dietzia MX2 from the Yakshinskoe mineral salts deposit.</title>
        <authorList>
            <person name="Kharitonova M.A."/>
            <person name="Kupriyanova-Ashina F.G."/>
            <person name="Shakirov T.R."/>
            <person name="Vafina M.S."/>
            <person name="Ilinskaya O.N."/>
        </authorList>
    </citation>
    <scope>NUCLEOTIDE SEQUENCE [LARGE SCALE GENOMIC DNA]</scope>
    <source>
        <strain evidence="3 4">MX2</strain>
    </source>
</reference>
<proteinExistence type="predicted"/>
<dbReference type="PROSITE" id="PS51318">
    <property type="entry name" value="TAT"/>
    <property type="match status" value="1"/>
</dbReference>
<dbReference type="Proteomes" id="UP001172702">
    <property type="component" value="Unassembled WGS sequence"/>
</dbReference>
<name>A0ABT8GZA4_9ACTN</name>
<dbReference type="SUPFAM" id="SSF52266">
    <property type="entry name" value="SGNH hydrolase"/>
    <property type="match status" value="1"/>
</dbReference>
<accession>A0ABT8GZA4</accession>
<feature type="signal peptide" evidence="1">
    <location>
        <begin position="1"/>
        <end position="22"/>
    </location>
</feature>
<dbReference type="InterPro" id="IPR013830">
    <property type="entry name" value="SGNH_hydro"/>
</dbReference>
<dbReference type="PANTHER" id="PTHR37981:SF1">
    <property type="entry name" value="SGNH HYDROLASE-TYPE ESTERASE DOMAIN-CONTAINING PROTEIN"/>
    <property type="match status" value="1"/>
</dbReference>
<evidence type="ECO:0000313" key="4">
    <source>
        <dbReference type="Proteomes" id="UP001172702"/>
    </source>
</evidence>
<feature type="chain" id="PRO_5047059232" evidence="1">
    <location>
        <begin position="23"/>
        <end position="336"/>
    </location>
</feature>
<evidence type="ECO:0000313" key="3">
    <source>
        <dbReference type="EMBL" id="MDN4505543.1"/>
    </source>
</evidence>
<feature type="domain" description="SGNH hydrolase-type esterase" evidence="2">
    <location>
        <begin position="77"/>
        <end position="327"/>
    </location>
</feature>
<sequence>MFTTSRRRFAGSRTLTTSLALAATVALASAPLAGAQSTVEANGTIAVSSLGATNDIPGSVAGSLGSIAGPAYADYVALGDSYAAFGDQMEPVVTDGPAARCGRSLTNYPNVLDVNTAIGELVDVTCGGAIIPSLTGFQYGGVPAQLNALDAGTDLVTLSIGGNDVGFGTIVNCITKQDDYATVPSCREELDDEITAAIDTVFGAGVEEDVPVATKVDTIYALIAERSPGATVVATQYLPLMPAEGESCAFTERLVPDDVKWAREVTAKINAAVDAAAIRNGHVSVLPVDPTVDRSACGDADERWTDFLGGAPTGAYPMHPTALGQQAMADAIAAAI</sequence>
<dbReference type="EC" id="3.1.-.-" evidence="3"/>
<dbReference type="InterPro" id="IPR036514">
    <property type="entry name" value="SGNH_hydro_sf"/>
</dbReference>